<accession>A0A7I7S8T2</accession>
<reference evidence="1 2" key="1">
    <citation type="submission" date="2017-04" db="EMBL/GenBank/DDBJ databases">
        <title>The new phylogeny of genus Mycobacterium.</title>
        <authorList>
            <person name="Tortoli E."/>
            <person name="Trovato A."/>
            <person name="Cirillo D.M."/>
        </authorList>
    </citation>
    <scope>NUCLEOTIDE SEQUENCE [LARGE SCALE GENOMIC DNA]</scope>
    <source>
        <strain evidence="1 2">KCTC 19819</strain>
    </source>
</reference>
<dbReference type="EMBL" id="NCXO01000031">
    <property type="protein sequence ID" value="OSC32877.1"/>
    <property type="molecule type" value="Genomic_DNA"/>
</dbReference>
<dbReference type="RefSeq" id="WP_069392129.1">
    <property type="nucleotide sequence ID" value="NZ_AP022594.1"/>
</dbReference>
<sequence length="94" mass="9962">MKRLGLTIVTAFTALAFLLSGCSAGVINKGGDTTCKEYNGLEDNKQRDAVEKMIKDRKSEEGSNLEVSAVQVSVGAFCKTVGKDSSKISEADLS</sequence>
<keyword evidence="2" id="KW-1185">Reference proteome</keyword>
<dbReference type="OrthoDB" id="4567275at2"/>
<protein>
    <submittedName>
        <fullName evidence="1">Uncharacterized protein</fullName>
    </submittedName>
</protein>
<gene>
    <name evidence="1" type="ORF">B8W67_13520</name>
</gene>
<dbReference type="Proteomes" id="UP000193577">
    <property type="component" value="Unassembled WGS sequence"/>
</dbReference>
<dbReference type="AlphaFoldDB" id="A0A7I7S8T2"/>
<name>A0A7I7S8T2_9MYCO</name>
<evidence type="ECO:0000313" key="2">
    <source>
        <dbReference type="Proteomes" id="UP000193577"/>
    </source>
</evidence>
<comment type="caution">
    <text evidence="1">The sequence shown here is derived from an EMBL/GenBank/DDBJ whole genome shotgun (WGS) entry which is preliminary data.</text>
</comment>
<dbReference type="PROSITE" id="PS51257">
    <property type="entry name" value="PROKAR_LIPOPROTEIN"/>
    <property type="match status" value="1"/>
</dbReference>
<organism evidence="1 2">
    <name type="scientific">Mycolicibacillus koreensis</name>
    <dbReference type="NCBI Taxonomy" id="1069220"/>
    <lineage>
        <taxon>Bacteria</taxon>
        <taxon>Bacillati</taxon>
        <taxon>Actinomycetota</taxon>
        <taxon>Actinomycetes</taxon>
        <taxon>Mycobacteriales</taxon>
        <taxon>Mycobacteriaceae</taxon>
        <taxon>Mycolicibacillus</taxon>
    </lineage>
</organism>
<proteinExistence type="predicted"/>
<evidence type="ECO:0000313" key="1">
    <source>
        <dbReference type="EMBL" id="OSC32877.1"/>
    </source>
</evidence>